<accession>T1ING7</accession>
<dbReference type="Proteomes" id="UP000014500">
    <property type="component" value="Unassembled WGS sequence"/>
</dbReference>
<protein>
    <submittedName>
        <fullName evidence="1">Uncharacterized protein</fullName>
    </submittedName>
</protein>
<keyword evidence="2" id="KW-1185">Reference proteome</keyword>
<evidence type="ECO:0000313" key="1">
    <source>
        <dbReference type="EnsemblMetazoa" id="SMAR002544-PA"/>
    </source>
</evidence>
<proteinExistence type="predicted"/>
<dbReference type="HOGENOM" id="CLU_2925512_0_0_1"/>
<organism evidence="1 2">
    <name type="scientific">Strigamia maritima</name>
    <name type="common">European centipede</name>
    <name type="synonym">Geophilus maritimus</name>
    <dbReference type="NCBI Taxonomy" id="126957"/>
    <lineage>
        <taxon>Eukaryota</taxon>
        <taxon>Metazoa</taxon>
        <taxon>Ecdysozoa</taxon>
        <taxon>Arthropoda</taxon>
        <taxon>Myriapoda</taxon>
        <taxon>Chilopoda</taxon>
        <taxon>Pleurostigmophora</taxon>
        <taxon>Geophilomorpha</taxon>
        <taxon>Linotaeniidae</taxon>
        <taxon>Strigamia</taxon>
    </lineage>
</organism>
<name>T1ING7_STRMM</name>
<evidence type="ECO:0000313" key="2">
    <source>
        <dbReference type="Proteomes" id="UP000014500"/>
    </source>
</evidence>
<reference evidence="2" key="1">
    <citation type="submission" date="2011-05" db="EMBL/GenBank/DDBJ databases">
        <authorList>
            <person name="Richards S.R."/>
            <person name="Qu J."/>
            <person name="Jiang H."/>
            <person name="Jhangiani S.N."/>
            <person name="Agravi P."/>
            <person name="Goodspeed R."/>
            <person name="Gross S."/>
            <person name="Mandapat C."/>
            <person name="Jackson L."/>
            <person name="Mathew T."/>
            <person name="Pu L."/>
            <person name="Thornton R."/>
            <person name="Saada N."/>
            <person name="Wilczek-Boney K.B."/>
            <person name="Lee S."/>
            <person name="Kovar C."/>
            <person name="Wu Y."/>
            <person name="Scherer S.E."/>
            <person name="Worley K.C."/>
            <person name="Muzny D.M."/>
            <person name="Gibbs R."/>
        </authorList>
    </citation>
    <scope>NUCLEOTIDE SEQUENCE</scope>
    <source>
        <strain evidence="2">Brora</strain>
    </source>
</reference>
<dbReference type="EMBL" id="JH431174">
    <property type="status" value="NOT_ANNOTATED_CDS"/>
    <property type="molecule type" value="Genomic_DNA"/>
</dbReference>
<sequence length="61" mass="6886">MARKRHSLAATYDVFAIRDDYDDLSDFNTEQMDSQYDCVGRLLKPGEEANIIATMTAVRVG</sequence>
<reference evidence="1" key="2">
    <citation type="submission" date="2015-02" db="UniProtKB">
        <authorList>
            <consortium name="EnsemblMetazoa"/>
        </authorList>
    </citation>
    <scope>IDENTIFICATION</scope>
</reference>
<dbReference type="EnsemblMetazoa" id="SMAR002544-RA">
    <property type="protein sequence ID" value="SMAR002544-PA"/>
    <property type="gene ID" value="SMAR002544"/>
</dbReference>
<dbReference type="AlphaFoldDB" id="T1ING7"/>